<gene>
    <name evidence="2" type="ORF">AVEN_248192_1</name>
</gene>
<dbReference type="EMBL" id="BGPR01070751">
    <property type="protein sequence ID" value="GBO44129.1"/>
    <property type="molecule type" value="Genomic_DNA"/>
</dbReference>
<accession>A0A4Y2X3I2</accession>
<evidence type="ECO:0000313" key="2">
    <source>
        <dbReference type="EMBL" id="GBO44129.1"/>
    </source>
</evidence>
<feature type="region of interest" description="Disordered" evidence="1">
    <location>
        <begin position="1"/>
        <end position="27"/>
    </location>
</feature>
<name>A0A4Y2X3I2_ARAVE</name>
<comment type="caution">
    <text evidence="2">The sequence shown here is derived from an EMBL/GenBank/DDBJ whole genome shotgun (WGS) entry which is preliminary data.</text>
</comment>
<sequence length="94" mass="10398">MPFTTTPRNANPSTTCHSGPRPLPSPIYSENHALQVSPSPNTNAYLLSTMLIYGRQSKWIGGYRNRLDIQPSAPYRTNSDWVSTLTAGFGVERS</sequence>
<reference evidence="2 3" key="1">
    <citation type="journal article" date="2019" name="Sci. Rep.">
        <title>Orb-weaving spider Araneus ventricosus genome elucidates the spidroin gene catalogue.</title>
        <authorList>
            <person name="Kono N."/>
            <person name="Nakamura H."/>
            <person name="Ohtoshi R."/>
            <person name="Moran D.A.P."/>
            <person name="Shinohara A."/>
            <person name="Yoshida Y."/>
            <person name="Fujiwara M."/>
            <person name="Mori M."/>
            <person name="Tomita M."/>
            <person name="Arakawa K."/>
        </authorList>
    </citation>
    <scope>NUCLEOTIDE SEQUENCE [LARGE SCALE GENOMIC DNA]</scope>
</reference>
<dbReference type="AlphaFoldDB" id="A0A4Y2X3I2"/>
<feature type="compositionally biased region" description="Polar residues" evidence="1">
    <location>
        <begin position="1"/>
        <end position="17"/>
    </location>
</feature>
<evidence type="ECO:0000256" key="1">
    <source>
        <dbReference type="SAM" id="MobiDB-lite"/>
    </source>
</evidence>
<keyword evidence="3" id="KW-1185">Reference proteome</keyword>
<evidence type="ECO:0000313" key="3">
    <source>
        <dbReference type="Proteomes" id="UP000499080"/>
    </source>
</evidence>
<protein>
    <submittedName>
        <fullName evidence="2">Uncharacterized protein</fullName>
    </submittedName>
</protein>
<organism evidence="2 3">
    <name type="scientific">Araneus ventricosus</name>
    <name type="common">Orbweaver spider</name>
    <name type="synonym">Epeira ventricosa</name>
    <dbReference type="NCBI Taxonomy" id="182803"/>
    <lineage>
        <taxon>Eukaryota</taxon>
        <taxon>Metazoa</taxon>
        <taxon>Ecdysozoa</taxon>
        <taxon>Arthropoda</taxon>
        <taxon>Chelicerata</taxon>
        <taxon>Arachnida</taxon>
        <taxon>Araneae</taxon>
        <taxon>Araneomorphae</taxon>
        <taxon>Entelegynae</taxon>
        <taxon>Araneoidea</taxon>
        <taxon>Araneidae</taxon>
        <taxon>Araneus</taxon>
    </lineage>
</organism>
<dbReference type="Proteomes" id="UP000499080">
    <property type="component" value="Unassembled WGS sequence"/>
</dbReference>
<proteinExistence type="predicted"/>